<dbReference type="Gene3D" id="3.40.50.1000">
    <property type="entry name" value="HAD superfamily/HAD-like"/>
    <property type="match status" value="1"/>
</dbReference>
<dbReference type="NCBIfam" id="TIGR00099">
    <property type="entry name" value="Cof-subfamily"/>
    <property type="match status" value="1"/>
</dbReference>
<comment type="caution">
    <text evidence="1">The sequence shown here is derived from an EMBL/GenBank/DDBJ whole genome shotgun (WGS) entry which is preliminary data.</text>
</comment>
<dbReference type="SFLD" id="SFLDG01140">
    <property type="entry name" value="C2.B:_Phosphomannomutase_and_P"/>
    <property type="match status" value="1"/>
</dbReference>
<dbReference type="SFLD" id="SFLDS00003">
    <property type="entry name" value="Haloacid_Dehalogenase"/>
    <property type="match status" value="1"/>
</dbReference>
<evidence type="ECO:0000313" key="1">
    <source>
        <dbReference type="EMBL" id="KAA9003919.1"/>
    </source>
</evidence>
<sequence length="266" mass="29479">MTYKLIALDVDGTLLNDEHQLSEANKEAIAEVTRRGSRIVLCTGRNPKNAIPIMKEMGLTGYVLADNGAVTVAVEDSQVLHQYGMDARGLDPYIAYCRERGIHFDVNTAFDLYVDNVEHLAQEAMYMYEHLELVPATLPSWEEVAEPIVKFTAFAQREVIEQAIKDWGLWDPVFTVTRSGEFFIDIMHPQASKGNALKELAARLDIPREEVLAIGNYFNDISMLTYAGLGIAVDNSPVEVKAAADAVTLSNNENGVRAALLEYALN</sequence>
<reference evidence="1 2" key="1">
    <citation type="submission" date="2019-09" db="EMBL/GenBank/DDBJ databases">
        <title>Bacillus ochoae sp. nov., Paenibacillus whitsoniae sp. nov., Paenibacillus spiritus sp. nov. Isolated from the Mars Exploration Rover during spacecraft assembly.</title>
        <authorList>
            <person name="Seuylemezian A."/>
            <person name="Vaishampayan P."/>
        </authorList>
    </citation>
    <scope>NUCLEOTIDE SEQUENCE [LARGE SCALE GENOMIC DNA]</scope>
    <source>
        <strain evidence="1 2">MER_111</strain>
    </source>
</reference>
<dbReference type="EMBL" id="VYKK01000015">
    <property type="protein sequence ID" value="KAA9003919.1"/>
    <property type="molecule type" value="Genomic_DNA"/>
</dbReference>
<protein>
    <submittedName>
        <fullName evidence="1">HAD family hydrolase</fullName>
    </submittedName>
</protein>
<dbReference type="RefSeq" id="WP_150458274.1">
    <property type="nucleotide sequence ID" value="NZ_VYKK01000015.1"/>
</dbReference>
<dbReference type="Proteomes" id="UP000367750">
    <property type="component" value="Unassembled WGS sequence"/>
</dbReference>
<dbReference type="Pfam" id="PF08282">
    <property type="entry name" value="Hydrolase_3"/>
    <property type="match status" value="1"/>
</dbReference>
<evidence type="ECO:0000313" key="2">
    <source>
        <dbReference type="Proteomes" id="UP000367750"/>
    </source>
</evidence>
<accession>A0A5J5G8C1</accession>
<name>A0A5J5G8C1_9BACL</name>
<dbReference type="OrthoDB" id="9790031at2"/>
<dbReference type="PANTHER" id="PTHR10000">
    <property type="entry name" value="PHOSPHOSERINE PHOSPHATASE"/>
    <property type="match status" value="1"/>
</dbReference>
<gene>
    <name evidence="1" type="ORF">F4V43_10885</name>
</gene>
<proteinExistence type="predicted"/>
<organism evidence="1 2">
    <name type="scientific">Paenibacillus spiritus</name>
    <dbReference type="NCBI Taxonomy" id="2496557"/>
    <lineage>
        <taxon>Bacteria</taxon>
        <taxon>Bacillati</taxon>
        <taxon>Bacillota</taxon>
        <taxon>Bacilli</taxon>
        <taxon>Bacillales</taxon>
        <taxon>Paenibacillaceae</taxon>
        <taxon>Paenibacillus</taxon>
    </lineage>
</organism>
<keyword evidence="1" id="KW-0378">Hydrolase</keyword>
<dbReference type="AlphaFoldDB" id="A0A5J5G8C1"/>
<dbReference type="GO" id="GO:0005829">
    <property type="term" value="C:cytosol"/>
    <property type="evidence" value="ECO:0007669"/>
    <property type="project" value="TreeGrafter"/>
</dbReference>
<dbReference type="InterPro" id="IPR000150">
    <property type="entry name" value="Cof"/>
</dbReference>
<dbReference type="InterPro" id="IPR036412">
    <property type="entry name" value="HAD-like_sf"/>
</dbReference>
<dbReference type="InterPro" id="IPR006379">
    <property type="entry name" value="HAD-SF_hydro_IIB"/>
</dbReference>
<keyword evidence="2" id="KW-1185">Reference proteome</keyword>
<dbReference type="GO" id="GO:0000287">
    <property type="term" value="F:magnesium ion binding"/>
    <property type="evidence" value="ECO:0007669"/>
    <property type="project" value="TreeGrafter"/>
</dbReference>
<dbReference type="PANTHER" id="PTHR10000:SF8">
    <property type="entry name" value="HAD SUPERFAMILY HYDROLASE-LIKE, TYPE 3"/>
    <property type="match status" value="1"/>
</dbReference>
<dbReference type="PROSITE" id="PS01228">
    <property type="entry name" value="COF_1"/>
    <property type="match status" value="1"/>
</dbReference>
<dbReference type="GO" id="GO:0016791">
    <property type="term" value="F:phosphatase activity"/>
    <property type="evidence" value="ECO:0007669"/>
    <property type="project" value="TreeGrafter"/>
</dbReference>
<dbReference type="InterPro" id="IPR023214">
    <property type="entry name" value="HAD_sf"/>
</dbReference>
<dbReference type="Gene3D" id="3.30.1240.10">
    <property type="match status" value="1"/>
</dbReference>
<dbReference type="NCBIfam" id="TIGR01484">
    <property type="entry name" value="HAD-SF-IIB"/>
    <property type="match status" value="1"/>
</dbReference>
<dbReference type="SUPFAM" id="SSF56784">
    <property type="entry name" value="HAD-like"/>
    <property type="match status" value="1"/>
</dbReference>
<dbReference type="CDD" id="cd07516">
    <property type="entry name" value="HAD_Pase"/>
    <property type="match status" value="1"/>
</dbReference>